<organism evidence="3 4">
    <name type="scientific">Eragrostis curvula</name>
    <name type="common">weeping love grass</name>
    <dbReference type="NCBI Taxonomy" id="38414"/>
    <lineage>
        <taxon>Eukaryota</taxon>
        <taxon>Viridiplantae</taxon>
        <taxon>Streptophyta</taxon>
        <taxon>Embryophyta</taxon>
        <taxon>Tracheophyta</taxon>
        <taxon>Spermatophyta</taxon>
        <taxon>Magnoliopsida</taxon>
        <taxon>Liliopsida</taxon>
        <taxon>Poales</taxon>
        <taxon>Poaceae</taxon>
        <taxon>PACMAD clade</taxon>
        <taxon>Chloridoideae</taxon>
        <taxon>Eragrostideae</taxon>
        <taxon>Eragrostidinae</taxon>
        <taxon>Eragrostis</taxon>
    </lineage>
</organism>
<dbReference type="Pfam" id="PF13962">
    <property type="entry name" value="PGG"/>
    <property type="match status" value="2"/>
</dbReference>
<feature type="non-terminal residue" evidence="3">
    <location>
        <position position="1"/>
    </location>
</feature>
<keyword evidence="1" id="KW-0812">Transmembrane</keyword>
<evidence type="ECO:0000256" key="1">
    <source>
        <dbReference type="SAM" id="Phobius"/>
    </source>
</evidence>
<protein>
    <recommendedName>
        <fullName evidence="2">PGG domain-containing protein</fullName>
    </recommendedName>
</protein>
<feature type="transmembrane region" description="Helical" evidence="1">
    <location>
        <begin position="202"/>
        <end position="221"/>
    </location>
</feature>
<dbReference type="PANTHER" id="PTHR24177:SF432">
    <property type="entry name" value="OS06G0286146 PROTEIN"/>
    <property type="match status" value="1"/>
</dbReference>
<keyword evidence="1" id="KW-0472">Membrane</keyword>
<dbReference type="InterPro" id="IPR026961">
    <property type="entry name" value="PGG_dom"/>
</dbReference>
<sequence>MSVEIPMYPVSTTPPVAGEVIPPPPANAKPMHVLISPILPVPAADGASAAAAATSSLAPPAFTGVLYLDPHKWEAAVGRDDDSNKRRERWLQEMRGWLMVLAVLAASVTYQAGLNPPGGFWQDDGKGHVAGTPVLESKFPKRYIVFFYFNATAFVTSVAIIIVLMNESFYHSEAKVEALEIIVVLDMAGLMGAYVAGSTREVSSSIYIIVLAVVVFLYVVYTARFLPKLWGLVLGVPFVHKAAQDGTLPITPDPSRPRNPIHLPSTMSVEIPMYPVTTPPPATGEVNDDAMVTPLPPANVQPVHVLISPILPVPVADGASAAAAAATSSLTPAAYTGVLYLDPRSWEAAVGRVNDPHKKRERWLREMRGWLMVLAVLAASVTYQAGLNPPGGFWQDSNDGHVAGTPVLESTFAKRYTVFFYFNATAFVTSVVTIILLMNESFYHSEAKVEALEVIVVLDMAGLMGAYIAGSTRLVSSSIYIIVLAVVVFLYVVYTARFLPKLWKLVLNVPCVDQAAQHGALPVPRYVLDERRQQIHLDHAQSAPPP</sequence>
<feature type="transmembrane region" description="Helical" evidence="1">
    <location>
        <begin position="96"/>
        <end position="114"/>
    </location>
</feature>
<dbReference type="OrthoDB" id="785966at2759"/>
<keyword evidence="1" id="KW-1133">Transmembrane helix</keyword>
<feature type="domain" description="PGG" evidence="2">
    <location>
        <begin position="89"/>
        <end position="200"/>
    </location>
</feature>
<feature type="domain" description="PGG" evidence="2">
    <location>
        <begin position="362"/>
        <end position="473"/>
    </location>
</feature>
<evidence type="ECO:0000259" key="2">
    <source>
        <dbReference type="Pfam" id="PF13962"/>
    </source>
</evidence>
<dbReference type="PANTHER" id="PTHR24177">
    <property type="entry name" value="CASKIN"/>
    <property type="match status" value="1"/>
</dbReference>
<name>A0A5J9TKB7_9POAL</name>
<feature type="transmembrane region" description="Helical" evidence="1">
    <location>
        <begin position="418"/>
        <end position="439"/>
    </location>
</feature>
<proteinExistence type="predicted"/>
<evidence type="ECO:0000313" key="4">
    <source>
        <dbReference type="Proteomes" id="UP000324897"/>
    </source>
</evidence>
<dbReference type="EMBL" id="RWGY01000039">
    <property type="protein sequence ID" value="TVU11607.1"/>
    <property type="molecule type" value="Genomic_DNA"/>
</dbReference>
<dbReference type="GO" id="GO:0016020">
    <property type="term" value="C:membrane"/>
    <property type="evidence" value="ECO:0007669"/>
    <property type="project" value="TreeGrafter"/>
</dbReference>
<evidence type="ECO:0000313" key="3">
    <source>
        <dbReference type="EMBL" id="TVU11607.1"/>
    </source>
</evidence>
<feature type="transmembrane region" description="Helical" evidence="1">
    <location>
        <begin position="178"/>
        <end position="196"/>
    </location>
</feature>
<reference evidence="3 4" key="1">
    <citation type="journal article" date="2019" name="Sci. Rep.">
        <title>A high-quality genome of Eragrostis curvula grass provides insights into Poaceae evolution and supports new strategies to enhance forage quality.</title>
        <authorList>
            <person name="Carballo J."/>
            <person name="Santos B.A.C.M."/>
            <person name="Zappacosta D."/>
            <person name="Garbus I."/>
            <person name="Selva J.P."/>
            <person name="Gallo C.A."/>
            <person name="Diaz A."/>
            <person name="Albertini E."/>
            <person name="Caccamo M."/>
            <person name="Echenique V."/>
        </authorList>
    </citation>
    <scope>NUCLEOTIDE SEQUENCE [LARGE SCALE GENOMIC DNA]</scope>
    <source>
        <strain evidence="4">cv. Victoria</strain>
        <tissue evidence="3">Leaf</tissue>
    </source>
</reference>
<feature type="transmembrane region" description="Helical" evidence="1">
    <location>
        <begin position="369"/>
        <end position="387"/>
    </location>
</feature>
<dbReference type="Gramene" id="TVU11607">
    <property type="protein sequence ID" value="TVU11607"/>
    <property type="gene ID" value="EJB05_45201"/>
</dbReference>
<feature type="transmembrane region" description="Helical" evidence="1">
    <location>
        <begin position="143"/>
        <end position="166"/>
    </location>
</feature>
<accession>A0A5J9TKB7</accession>
<feature type="transmembrane region" description="Helical" evidence="1">
    <location>
        <begin position="451"/>
        <end position="469"/>
    </location>
</feature>
<dbReference type="Proteomes" id="UP000324897">
    <property type="component" value="Chromosome 3"/>
</dbReference>
<dbReference type="AlphaFoldDB" id="A0A5J9TKB7"/>
<feature type="transmembrane region" description="Helical" evidence="1">
    <location>
        <begin position="475"/>
        <end position="494"/>
    </location>
</feature>
<gene>
    <name evidence="3" type="ORF">EJB05_45201</name>
</gene>
<comment type="caution">
    <text evidence="3">The sequence shown here is derived from an EMBL/GenBank/DDBJ whole genome shotgun (WGS) entry which is preliminary data.</text>
</comment>
<keyword evidence="4" id="KW-1185">Reference proteome</keyword>